<reference evidence="4 5" key="1">
    <citation type="submission" date="2013-09" db="EMBL/GenBank/DDBJ databases">
        <title>Whole genome shotgun sequence of Vibrio azureus NBRC 104587.</title>
        <authorList>
            <person name="Isaki S."/>
            <person name="Hosoyama A."/>
            <person name="Numata M."/>
            <person name="Hashimoto M."/>
            <person name="Hosoyama Y."/>
            <person name="Tsuchikane K."/>
            <person name="Noguchi M."/>
            <person name="Hirakata S."/>
            <person name="Ichikawa N."/>
            <person name="Ohji S."/>
            <person name="Yamazoe A."/>
            <person name="Fujita N."/>
        </authorList>
    </citation>
    <scope>NUCLEOTIDE SEQUENCE [LARGE SCALE GENOMIC DNA]</scope>
    <source>
        <strain evidence="4 5">NBRC 104587</strain>
    </source>
</reference>
<evidence type="ECO:0000259" key="2">
    <source>
        <dbReference type="Pfam" id="PF10145"/>
    </source>
</evidence>
<feature type="region of interest" description="Disordered" evidence="1">
    <location>
        <begin position="610"/>
        <end position="690"/>
    </location>
</feature>
<feature type="domain" description="Glycine zipper" evidence="3">
    <location>
        <begin position="745"/>
        <end position="783"/>
    </location>
</feature>
<dbReference type="InterPro" id="IPR039567">
    <property type="entry name" value="Gly-zipper"/>
</dbReference>
<dbReference type="Pfam" id="PF13488">
    <property type="entry name" value="Gly-zipper_Omp"/>
    <property type="match status" value="1"/>
</dbReference>
<dbReference type="STRING" id="1219077.VAZ01S_012_00200"/>
<proteinExistence type="predicted"/>
<feature type="compositionally biased region" description="Polar residues" evidence="1">
    <location>
        <begin position="653"/>
        <end position="684"/>
    </location>
</feature>
<dbReference type="eggNOG" id="COG5283">
    <property type="taxonomic scope" value="Bacteria"/>
</dbReference>
<evidence type="ECO:0000313" key="4">
    <source>
        <dbReference type="EMBL" id="GAD74541.1"/>
    </source>
</evidence>
<keyword evidence="5" id="KW-1185">Reference proteome</keyword>
<sequence length="913" mass="99538">MDKKQQLGITREATQAVAGINIESASKSLRGFIDTVGQAQNRLSAAQKNLARMTHLESLPAALKKVRAELDKDRKARAVLTKKQKRNIALTKEEQADLQYLQKRIKRFEGIRNNQVRQSQALNKSLKAAGFNTKNLAAAKKVVNDRIEKSARLLQRETRLLKDNYDLEKRKAKFFKDLPSNDSLVQGGIAAGSLTLKHSLDNEASFTDVARWVDFGEQGVESEEAKKLRAALNQLAVTLTGADTNMVMQVADVIAKQGIGADHLVAYTSDAIKAANEWGGDPAEIALQRMFLHSEMSYEGDATGKDQLNTLSNMIHAVSDKGAEIDFLKVLNKTGSMMSEANFSQAQSLGLVGSLLGSGATEPEASDTIEQIINSLANTDLAALKRQQYDDHGQREDPFELLKMDATAVSADMQTDPIGTIEKIFTAIQALEQKQQNQVMRSLFNAQPNSVLYRLVNRPELFASNTQKAQDGSADSIQKDYELRDNTKVAKLERLNDALNQLSVTLGDKLWPVVESILPKLTDLVMATSNWVAESGIATAAVISLGAVGLAGKALLGLKAIAGGFKSIASDLNAVASGLGIARHSHALKRQKNATDKATRSTERHYRAMREQANTYSETPLDEEAEARRKRNRRKRQRRNNRRNASRVRTNNIHRQGSNANAQRVSQNLSTQPNTSPELNTQARTGVDTENRTLRDSMDSAKVRQWVKTMKIATPISMAASAVEIVDNLADGDMKEVAKSGGGLMGGMGGAAVGAAIGSAILPGIGTLIGAGVGGFFGDSQGREWAEDLFDWFEHDEQNLDNNDAAEPALIPKDNNTASPPALQIERDTAQWFNSYALTNQSQAIKTAQVAKRDVQAPNVTFAPVVQVTGAQTPEHTASLTLETVQQLLTQFAREHGLDSENLTQDFQHSLVT</sequence>
<dbReference type="EMBL" id="BATL01000012">
    <property type="protein sequence ID" value="GAD74541.1"/>
    <property type="molecule type" value="Genomic_DNA"/>
</dbReference>
<evidence type="ECO:0000313" key="5">
    <source>
        <dbReference type="Proteomes" id="UP000016567"/>
    </source>
</evidence>
<evidence type="ECO:0000259" key="3">
    <source>
        <dbReference type="Pfam" id="PF13488"/>
    </source>
</evidence>
<organism evidence="4 5">
    <name type="scientific">Vibrio azureus NBRC 104587</name>
    <dbReference type="NCBI Taxonomy" id="1219077"/>
    <lineage>
        <taxon>Bacteria</taxon>
        <taxon>Pseudomonadati</taxon>
        <taxon>Pseudomonadota</taxon>
        <taxon>Gammaproteobacteria</taxon>
        <taxon>Vibrionales</taxon>
        <taxon>Vibrionaceae</taxon>
        <taxon>Vibrio</taxon>
    </lineage>
</organism>
<name>U3A3F8_9VIBR</name>
<accession>U3A3F8</accession>
<feature type="compositionally biased region" description="Basic residues" evidence="1">
    <location>
        <begin position="628"/>
        <end position="646"/>
    </location>
</feature>
<dbReference type="OrthoDB" id="5903669at2"/>
<dbReference type="InterPro" id="IPR010090">
    <property type="entry name" value="Phage_tape_meas"/>
</dbReference>
<evidence type="ECO:0000256" key="1">
    <source>
        <dbReference type="SAM" id="MobiDB-lite"/>
    </source>
</evidence>
<comment type="caution">
    <text evidence="4">The sequence shown here is derived from an EMBL/GenBank/DDBJ whole genome shotgun (WGS) entry which is preliminary data.</text>
</comment>
<dbReference type="AlphaFoldDB" id="U3A3F8"/>
<dbReference type="RefSeq" id="WP_021708321.1">
    <property type="nucleotide sequence ID" value="NZ_BAOB01000171.1"/>
</dbReference>
<dbReference type="Pfam" id="PF10145">
    <property type="entry name" value="PhageMin_Tail"/>
    <property type="match status" value="1"/>
</dbReference>
<dbReference type="NCBIfam" id="TIGR01760">
    <property type="entry name" value="tape_meas_TP901"/>
    <property type="match status" value="1"/>
</dbReference>
<dbReference type="Proteomes" id="UP000016567">
    <property type="component" value="Unassembled WGS sequence"/>
</dbReference>
<feature type="domain" description="Phage tail tape measure protein" evidence="2">
    <location>
        <begin position="243"/>
        <end position="444"/>
    </location>
</feature>
<protein>
    <submittedName>
        <fullName evidence="4">Putative phage tail tape measure protein</fullName>
    </submittedName>
</protein>
<gene>
    <name evidence="4" type="ORF">VAZ01S_012_00200</name>
</gene>